<evidence type="ECO:0000256" key="1">
    <source>
        <dbReference type="SAM" id="MobiDB-lite"/>
    </source>
</evidence>
<sequence>MMIIRRTLQQKSLGRKLKLVVDLAVMIKTQVRKVMIPAQEVLLLLLRLPVVVAVVKRRRRRRKPSIDSNNGASGDNSGGIPAENSGGIINIQAPSMPLTSHSPSTSSACIPVSTNVSATYSSFWSKLQHSIS</sequence>
<comment type="caution">
    <text evidence="2">The sequence shown here is derived from an EMBL/GenBank/DDBJ whole genome shotgun (WGS) entry which is preliminary data.</text>
</comment>
<gene>
    <name evidence="2" type="ORF">OIU79_016366</name>
</gene>
<dbReference type="AlphaFoldDB" id="A0A9Q0SR20"/>
<evidence type="ECO:0000313" key="3">
    <source>
        <dbReference type="Proteomes" id="UP001151532"/>
    </source>
</evidence>
<proteinExistence type="predicted"/>
<protein>
    <submittedName>
        <fullName evidence="2">Uncharacterized protein</fullName>
    </submittedName>
</protein>
<reference evidence="2" key="2">
    <citation type="journal article" date="2023" name="Int. J. Mol. Sci.">
        <title>De Novo Assembly and Annotation of 11 Diverse Shrub Willow (Salix) Genomes Reveals Novel Gene Organization in Sex-Linked Regions.</title>
        <authorList>
            <person name="Hyden B."/>
            <person name="Feng K."/>
            <person name="Yates T.B."/>
            <person name="Jawdy S."/>
            <person name="Cereghino C."/>
            <person name="Smart L.B."/>
            <person name="Muchero W."/>
        </authorList>
    </citation>
    <scope>NUCLEOTIDE SEQUENCE</scope>
    <source>
        <tissue evidence="2">Shoot tip</tissue>
    </source>
</reference>
<name>A0A9Q0SR20_SALPP</name>
<evidence type="ECO:0000313" key="2">
    <source>
        <dbReference type="EMBL" id="KAJ6686582.1"/>
    </source>
</evidence>
<reference evidence="2" key="1">
    <citation type="submission" date="2022-11" db="EMBL/GenBank/DDBJ databases">
        <authorList>
            <person name="Hyden B.L."/>
            <person name="Feng K."/>
            <person name="Yates T."/>
            <person name="Jawdy S."/>
            <person name="Smart L.B."/>
            <person name="Muchero W."/>
        </authorList>
    </citation>
    <scope>NUCLEOTIDE SEQUENCE</scope>
    <source>
        <tissue evidence="2">Shoot tip</tissue>
    </source>
</reference>
<dbReference type="OrthoDB" id="689350at2759"/>
<feature type="compositionally biased region" description="Low complexity" evidence="1">
    <location>
        <begin position="66"/>
        <end position="80"/>
    </location>
</feature>
<keyword evidence="3" id="KW-1185">Reference proteome</keyword>
<accession>A0A9Q0SR20</accession>
<feature type="region of interest" description="Disordered" evidence="1">
    <location>
        <begin position="58"/>
        <end position="102"/>
    </location>
</feature>
<organism evidence="2 3">
    <name type="scientific">Salix purpurea</name>
    <name type="common">Purple osier willow</name>
    <dbReference type="NCBI Taxonomy" id="77065"/>
    <lineage>
        <taxon>Eukaryota</taxon>
        <taxon>Viridiplantae</taxon>
        <taxon>Streptophyta</taxon>
        <taxon>Embryophyta</taxon>
        <taxon>Tracheophyta</taxon>
        <taxon>Spermatophyta</taxon>
        <taxon>Magnoliopsida</taxon>
        <taxon>eudicotyledons</taxon>
        <taxon>Gunneridae</taxon>
        <taxon>Pentapetalae</taxon>
        <taxon>rosids</taxon>
        <taxon>fabids</taxon>
        <taxon>Malpighiales</taxon>
        <taxon>Salicaceae</taxon>
        <taxon>Saliceae</taxon>
        <taxon>Salix</taxon>
    </lineage>
</organism>
<dbReference type="Proteomes" id="UP001151532">
    <property type="component" value="Chromosome 2"/>
</dbReference>
<dbReference type="EMBL" id="JAPFFK010000019">
    <property type="protein sequence ID" value="KAJ6686582.1"/>
    <property type="molecule type" value="Genomic_DNA"/>
</dbReference>